<dbReference type="EMBL" id="MFAY01000016">
    <property type="protein sequence ID" value="OGD89195.1"/>
    <property type="molecule type" value="Genomic_DNA"/>
</dbReference>
<reference evidence="1 2" key="1">
    <citation type="journal article" date="2016" name="Nat. Commun.">
        <title>Thousands of microbial genomes shed light on interconnected biogeochemical processes in an aquifer system.</title>
        <authorList>
            <person name="Anantharaman K."/>
            <person name="Brown C.T."/>
            <person name="Hug L.A."/>
            <person name="Sharon I."/>
            <person name="Castelle C.J."/>
            <person name="Probst A.J."/>
            <person name="Thomas B.C."/>
            <person name="Singh A."/>
            <person name="Wilkins M.J."/>
            <person name="Karaoz U."/>
            <person name="Brodie E.L."/>
            <person name="Williams K.H."/>
            <person name="Hubbard S.S."/>
            <person name="Banfield J.F."/>
        </authorList>
    </citation>
    <scope>NUCLEOTIDE SEQUENCE [LARGE SCALE GENOMIC DNA]</scope>
</reference>
<dbReference type="Proteomes" id="UP000178577">
    <property type="component" value="Unassembled WGS sequence"/>
</dbReference>
<name>A0A1F5GBI1_9BACT</name>
<evidence type="ECO:0000313" key="1">
    <source>
        <dbReference type="EMBL" id="OGD89195.1"/>
    </source>
</evidence>
<accession>A0A1F5GBI1</accession>
<proteinExistence type="predicted"/>
<evidence type="ECO:0000313" key="2">
    <source>
        <dbReference type="Proteomes" id="UP000178577"/>
    </source>
</evidence>
<protein>
    <submittedName>
        <fullName evidence="1">Uncharacterized protein</fullName>
    </submittedName>
</protein>
<gene>
    <name evidence="1" type="ORF">A2693_02315</name>
</gene>
<sequence length="110" mass="12437">MSVKEQLQRKTPREMYGPEGVLLENKGVESIIRVALDMDYVRRKVQDLGLDMVEKWTIAEWGASFLIGRADRTVESVDVLEDAGEGFVWVADSHVKKFQDLIGIDERAVG</sequence>
<comment type="caution">
    <text evidence="1">The sequence shown here is derived from an EMBL/GenBank/DDBJ whole genome shotgun (WGS) entry which is preliminary data.</text>
</comment>
<organism evidence="1 2">
    <name type="scientific">Candidatus Curtissbacteria bacterium RIFCSPHIGHO2_01_FULL_40_12</name>
    <dbReference type="NCBI Taxonomy" id="1797710"/>
    <lineage>
        <taxon>Bacteria</taxon>
        <taxon>Candidatus Curtissiibacteriota</taxon>
    </lineage>
</organism>
<dbReference type="AlphaFoldDB" id="A0A1F5GBI1"/>